<comment type="caution">
    <text evidence="1">The sequence shown here is derived from an EMBL/GenBank/DDBJ whole genome shotgun (WGS) entry which is preliminary data.</text>
</comment>
<organism evidence="1 2">
    <name type="scientific">Colletotrichum nymphaeae SA-01</name>
    <dbReference type="NCBI Taxonomy" id="1460502"/>
    <lineage>
        <taxon>Eukaryota</taxon>
        <taxon>Fungi</taxon>
        <taxon>Dikarya</taxon>
        <taxon>Ascomycota</taxon>
        <taxon>Pezizomycotina</taxon>
        <taxon>Sordariomycetes</taxon>
        <taxon>Hypocreomycetidae</taxon>
        <taxon>Glomerellales</taxon>
        <taxon>Glomerellaceae</taxon>
        <taxon>Colletotrichum</taxon>
        <taxon>Colletotrichum acutatum species complex</taxon>
    </lineage>
</organism>
<name>A0A135TXY4_9PEZI</name>
<dbReference type="PANTHER" id="PTHR47256">
    <property type="entry name" value="ZN(II)2CYS6 TRANSCRIPTION FACTOR (EUROFUNG)-RELATED"/>
    <property type="match status" value="1"/>
</dbReference>
<evidence type="ECO:0000313" key="1">
    <source>
        <dbReference type="EMBL" id="KXH52963.1"/>
    </source>
</evidence>
<gene>
    <name evidence="1" type="ORF">CNYM01_07352</name>
</gene>
<dbReference type="InterPro" id="IPR053187">
    <property type="entry name" value="Notoamide_regulator"/>
</dbReference>
<dbReference type="PANTHER" id="PTHR47256:SF1">
    <property type="entry name" value="ZN(II)2CYS6 TRANSCRIPTION FACTOR (EUROFUNG)"/>
    <property type="match status" value="1"/>
</dbReference>
<accession>A0A135TXY4</accession>
<proteinExistence type="predicted"/>
<evidence type="ECO:0000313" key="2">
    <source>
        <dbReference type="Proteomes" id="UP000070054"/>
    </source>
</evidence>
<keyword evidence="2" id="KW-1185">Reference proteome</keyword>
<protein>
    <submittedName>
        <fullName evidence="1">Uncharacterized protein</fullName>
    </submittedName>
</protein>
<dbReference type="CDD" id="cd12148">
    <property type="entry name" value="fungal_TF_MHR"/>
    <property type="match status" value="1"/>
</dbReference>
<sequence>MTLSEFSLADGQNSASIDNLDSCSVLPVNRWTNVSDDNQALTSLLHLFWTWDSTLSNIVDKGRFVADLCSDGPGLTVGGQKVFCSSLLVNAVLTVSALHSARKCYAFDPNAIALAHLFADEACQSLESERHVDSLTFLQGASILCSEGMVGVGLRKGRLHCVQLFQHGHTKSDEGLAYYFSY</sequence>
<dbReference type="AlphaFoldDB" id="A0A135TXY4"/>
<dbReference type="EMBL" id="JEMN01000993">
    <property type="protein sequence ID" value="KXH52963.1"/>
    <property type="molecule type" value="Genomic_DNA"/>
</dbReference>
<dbReference type="Proteomes" id="UP000070054">
    <property type="component" value="Unassembled WGS sequence"/>
</dbReference>
<reference evidence="1 2" key="1">
    <citation type="submission" date="2014-02" db="EMBL/GenBank/DDBJ databases">
        <title>The genome sequence of Colletotrichum nymphaeae SA-01.</title>
        <authorList>
            <person name="Baroncelli R."/>
            <person name="Thon M.R."/>
        </authorList>
    </citation>
    <scope>NUCLEOTIDE SEQUENCE [LARGE SCALE GENOMIC DNA]</scope>
    <source>
        <strain evidence="1 2">SA-01</strain>
    </source>
</reference>